<geneLocation type="plasmid" evidence="2">
    <name>pZL1</name>
</geneLocation>
<feature type="region of interest" description="Disordered" evidence="1">
    <location>
        <begin position="153"/>
        <end position="192"/>
    </location>
</feature>
<sequence length="268" mass="30028">MIPNGITPADDQMAADIFGVSVGYWRDTKAWEAIRGLRLLNRDGARRRVFSKEQLLAAQVQKERAKATNQVPKYDLPPVPAGEHPDDLLDLEEALHAIPKEQRVTLDTWKAYRYGTKTRLPDPDYTLGGKKIDGAVTGGEDFWRRQTILDWNATRRGRGNPKGRPAGSKNKRPRPADPKAEERKQRVRQLLDEHPSTLTAKKLAEELGVHAVHAERLLRAARLGKVSSLLDSKPDLTVEDVQRELGMHVVSHARKLLDEARKANAGAQ</sequence>
<protein>
    <submittedName>
        <fullName evidence="2">Uncharacterized protein</fullName>
    </submittedName>
</protein>
<name>W0FTQ2_9ACTN</name>
<reference evidence="2" key="1">
    <citation type="submission" date="2013-08" db="EMBL/GenBank/DDBJ databases">
        <title>Two distinct conjugal transfer systems on Streptomyces plasmid pZL1.</title>
        <authorList>
            <person name="Zhao L."/>
            <person name="Zhong L."/>
            <person name="Qin Z."/>
        </authorList>
    </citation>
    <scope>NUCLEOTIDE SEQUENCE</scope>
    <source>
        <strain evidence="2">14R-10</strain>
        <plasmid evidence="2">pZL1</plasmid>
    </source>
</reference>
<accession>W0FTQ2</accession>
<gene>
    <name evidence="2" type="ORF">pZL1.45c</name>
</gene>
<dbReference type="EMBL" id="KF501372">
    <property type="protein sequence ID" value="AHF46210.1"/>
    <property type="molecule type" value="Genomic_DNA"/>
</dbReference>
<keyword evidence="2" id="KW-0614">Plasmid</keyword>
<dbReference type="RefSeq" id="WP_024127936.1">
    <property type="nucleotide sequence ID" value="NC_023316.1"/>
</dbReference>
<evidence type="ECO:0000313" key="2">
    <source>
        <dbReference type="EMBL" id="AHF46210.1"/>
    </source>
</evidence>
<evidence type="ECO:0000256" key="1">
    <source>
        <dbReference type="SAM" id="MobiDB-lite"/>
    </source>
</evidence>
<proteinExistence type="predicted"/>
<dbReference type="AlphaFoldDB" id="W0FTQ2"/>
<organism evidence="2">
    <name type="scientific">Streptomyces sp. 14R-10</name>
    <dbReference type="NCBI Taxonomy" id="1442159"/>
    <lineage>
        <taxon>Bacteria</taxon>
        <taxon>Bacillati</taxon>
        <taxon>Actinomycetota</taxon>
        <taxon>Actinomycetes</taxon>
        <taxon>Kitasatosporales</taxon>
        <taxon>Streptomycetaceae</taxon>
        <taxon>Streptomyces</taxon>
    </lineage>
</organism>
<feature type="compositionally biased region" description="Basic and acidic residues" evidence="1">
    <location>
        <begin position="174"/>
        <end position="192"/>
    </location>
</feature>